<proteinExistence type="inferred from homology"/>
<dbReference type="GO" id="GO:0016787">
    <property type="term" value="F:hydrolase activity"/>
    <property type="evidence" value="ECO:0007669"/>
    <property type="project" value="UniProtKB-KW"/>
</dbReference>
<dbReference type="OrthoDB" id="9808744at2"/>
<comment type="similarity">
    <text evidence="1">Belongs to the PemK/MazF family.</text>
</comment>
<comment type="function">
    <text evidence="1">Toxic component of a type II toxin-antitoxin (TA) system.</text>
</comment>
<gene>
    <name evidence="2" type="ORF">OA86_14330</name>
</gene>
<protein>
    <recommendedName>
        <fullName evidence="1">mRNA interferase</fullName>
        <ecNumber evidence="1">3.1.-.-</ecNumber>
    </recommendedName>
</protein>
<dbReference type="InterPro" id="IPR003477">
    <property type="entry name" value="PemK-like"/>
</dbReference>
<dbReference type="InterPro" id="IPR011067">
    <property type="entry name" value="Plasmid_toxin/cell-grow_inhib"/>
</dbReference>
<dbReference type="GO" id="GO:0006402">
    <property type="term" value="P:mRNA catabolic process"/>
    <property type="evidence" value="ECO:0007669"/>
    <property type="project" value="TreeGrafter"/>
</dbReference>
<organism evidence="2 3">
    <name type="scientific">Kaistella jeonii</name>
    <dbReference type="NCBI Taxonomy" id="266749"/>
    <lineage>
        <taxon>Bacteria</taxon>
        <taxon>Pseudomonadati</taxon>
        <taxon>Bacteroidota</taxon>
        <taxon>Flavobacteriia</taxon>
        <taxon>Flavobacteriales</taxon>
        <taxon>Weeksellaceae</taxon>
        <taxon>Chryseobacterium group</taxon>
        <taxon>Kaistella</taxon>
    </lineage>
</organism>
<evidence type="ECO:0000256" key="1">
    <source>
        <dbReference type="PIRNR" id="PIRNR033490"/>
    </source>
</evidence>
<dbReference type="EC" id="3.1.-.-" evidence="1"/>
<dbReference type="AlphaFoldDB" id="A0A0C1F203"/>
<name>A0A0C1F203_9FLAO</name>
<dbReference type="GO" id="GO:0003677">
    <property type="term" value="F:DNA binding"/>
    <property type="evidence" value="ECO:0007669"/>
    <property type="project" value="InterPro"/>
</dbReference>
<reference evidence="2 3" key="1">
    <citation type="submission" date="2014-10" db="EMBL/GenBank/DDBJ databases">
        <title>Kaistella jeonii genome.</title>
        <authorList>
            <person name="Clayton J.T."/>
            <person name="Newman J.D."/>
        </authorList>
    </citation>
    <scope>NUCLEOTIDE SEQUENCE [LARGE SCALE GENOMIC DNA]</scope>
    <source>
        <strain evidence="2 3">DSM 17048</strain>
    </source>
</reference>
<dbReference type="RefSeq" id="WP_039354700.1">
    <property type="nucleotide sequence ID" value="NZ_FOLA01000017.1"/>
</dbReference>
<keyword evidence="3" id="KW-1185">Reference proteome</keyword>
<dbReference type="Proteomes" id="UP000031473">
    <property type="component" value="Unassembled WGS sequence"/>
</dbReference>
<keyword evidence="1" id="KW-0378">Hydrolase</keyword>
<dbReference type="PANTHER" id="PTHR33988">
    <property type="entry name" value="ENDORIBONUCLEASE MAZF-RELATED"/>
    <property type="match status" value="1"/>
</dbReference>
<comment type="caution">
    <text evidence="2">The sequence shown here is derived from an EMBL/GenBank/DDBJ whole genome shotgun (WGS) entry which is preliminary data.</text>
</comment>
<sequence>MIINQFEIWIADLNPQIGTETGKTRPILVVQTNLLNGVEHTSTIICPITTKIRNAEFIRVFLDSKKNNLFEDCEIMIDQVRALDNSRFIKKIGMISPQIIKDVKIGLKIVLDLE</sequence>
<dbReference type="GO" id="GO:0016075">
    <property type="term" value="P:rRNA catabolic process"/>
    <property type="evidence" value="ECO:0007669"/>
    <property type="project" value="TreeGrafter"/>
</dbReference>
<dbReference type="Gene3D" id="2.30.30.110">
    <property type="match status" value="1"/>
</dbReference>
<evidence type="ECO:0000313" key="2">
    <source>
        <dbReference type="EMBL" id="KIA85993.1"/>
    </source>
</evidence>
<dbReference type="STRING" id="266749.SAMN05421876_11710"/>
<dbReference type="PANTHER" id="PTHR33988:SF2">
    <property type="entry name" value="ENDORIBONUCLEASE MAZF"/>
    <property type="match status" value="1"/>
</dbReference>
<dbReference type="GO" id="GO:0004521">
    <property type="term" value="F:RNA endonuclease activity"/>
    <property type="evidence" value="ECO:0007669"/>
    <property type="project" value="TreeGrafter"/>
</dbReference>
<keyword evidence="1" id="KW-0255">Endonuclease</keyword>
<dbReference type="EMBL" id="JSYL01000016">
    <property type="protein sequence ID" value="KIA85993.1"/>
    <property type="molecule type" value="Genomic_DNA"/>
</dbReference>
<evidence type="ECO:0000313" key="3">
    <source>
        <dbReference type="Proteomes" id="UP000031473"/>
    </source>
</evidence>
<keyword evidence="1" id="KW-0540">Nuclease</keyword>
<dbReference type="Pfam" id="PF02452">
    <property type="entry name" value="PemK_toxin"/>
    <property type="match status" value="1"/>
</dbReference>
<accession>A0A0C1F203</accession>
<dbReference type="SUPFAM" id="SSF50118">
    <property type="entry name" value="Cell growth inhibitor/plasmid maintenance toxic component"/>
    <property type="match status" value="1"/>
</dbReference>
<dbReference type="PIRSF" id="PIRSF033490">
    <property type="entry name" value="MazF"/>
    <property type="match status" value="1"/>
</dbReference>